<feature type="domain" description="Transposase IS204/IS1001/IS1096/IS1165 DDE" evidence="1">
    <location>
        <begin position="164"/>
        <end position="399"/>
    </location>
</feature>
<comment type="caution">
    <text evidence="3">The sequence shown here is derived from an EMBL/GenBank/DDBJ whole genome shotgun (WGS) entry which is preliminary data.</text>
</comment>
<organism evidence="3 4">
    <name type="scientific">Paenibacillus herberti</name>
    <dbReference type="NCBI Taxonomy" id="1619309"/>
    <lineage>
        <taxon>Bacteria</taxon>
        <taxon>Bacillati</taxon>
        <taxon>Bacillota</taxon>
        <taxon>Bacilli</taxon>
        <taxon>Bacillales</taxon>
        <taxon>Paenibacillaceae</taxon>
        <taxon>Paenibacillus</taxon>
    </lineage>
</organism>
<dbReference type="NCBIfam" id="NF033550">
    <property type="entry name" value="transpos_ISL3"/>
    <property type="match status" value="1"/>
</dbReference>
<evidence type="ECO:0000259" key="1">
    <source>
        <dbReference type="Pfam" id="PF01610"/>
    </source>
</evidence>
<reference evidence="3 4" key="1">
    <citation type="submission" date="2017-07" db="EMBL/GenBank/DDBJ databases">
        <title>Paenibacillus herberti R33 genome sequencing and assembly.</title>
        <authorList>
            <person name="Su W."/>
        </authorList>
    </citation>
    <scope>NUCLEOTIDE SEQUENCE [LARGE SCALE GENOMIC DNA]</scope>
    <source>
        <strain evidence="3 4">R33</strain>
    </source>
</reference>
<dbReference type="Proteomes" id="UP000215145">
    <property type="component" value="Unassembled WGS sequence"/>
</dbReference>
<sequence length="413" mass="47783">MPLHYINELLGLPELQLHTIVSIDTKEVHLEASPVTYKQPCPGCHSEQDVKRDGRNASRKIRHLSIFGKKSYLHVPSIRMACTRCQISFVWMYDFVGPKQRYSWAFRTQTVEQAFGSTATHSAKMQEVPVSTVQRMHQDALPAESKRLTEQAWCEAQNTSGLVLGIDDFAIKKGHTYNTGIHNLRGETMLDLFPGRKLEALRAYAKQHPDFLALKPKAVVMDLAQAYHTWIRECFPNAIRIADRFHVHGYVIESVQAVRKSVQHTLAPRARAILKSHHHLLNPPAETLSDKGRTELDILLGYSPLLRQVWEWKEAFSRWYDHSLNVHVACLGFQRWCQQGESVNHDAVRSALKTMRNWEAEIVNYHRCRWTNATVEGRHNRIKAYQRRRYFMPNQTFYKAGILIECNRHRLSG</sequence>
<dbReference type="PANTHER" id="PTHR33498">
    <property type="entry name" value="TRANSPOSASE FOR INSERTION SEQUENCE ELEMENT IS1557"/>
    <property type="match status" value="1"/>
</dbReference>
<protein>
    <submittedName>
        <fullName evidence="3">ISL3 family transposase</fullName>
    </submittedName>
</protein>
<dbReference type="Pfam" id="PF01610">
    <property type="entry name" value="DDE_Tnp_ISL3"/>
    <property type="match status" value="1"/>
</dbReference>
<dbReference type="PANTHER" id="PTHR33498:SF1">
    <property type="entry name" value="TRANSPOSASE FOR INSERTION SEQUENCE ELEMENT IS1557"/>
    <property type="match status" value="1"/>
</dbReference>
<dbReference type="OrthoDB" id="6197054at2"/>
<evidence type="ECO:0000259" key="2">
    <source>
        <dbReference type="Pfam" id="PF14690"/>
    </source>
</evidence>
<dbReference type="InterPro" id="IPR029261">
    <property type="entry name" value="Transposase_Znf"/>
</dbReference>
<gene>
    <name evidence="3" type="ORF">CGZ75_13025</name>
</gene>
<keyword evidence="4" id="KW-1185">Reference proteome</keyword>
<proteinExistence type="predicted"/>
<feature type="domain" description="Transposase IS204/IS1001/IS1096/IS1165 zinc-finger" evidence="2">
    <location>
        <begin position="40"/>
        <end position="85"/>
    </location>
</feature>
<evidence type="ECO:0000313" key="3">
    <source>
        <dbReference type="EMBL" id="OXM13929.1"/>
    </source>
</evidence>
<dbReference type="Pfam" id="PF14690">
    <property type="entry name" value="Zn_ribbon_ISL3"/>
    <property type="match status" value="1"/>
</dbReference>
<name>A0A229NWB0_9BACL</name>
<dbReference type="EMBL" id="NMUQ01000002">
    <property type="protein sequence ID" value="OXM13929.1"/>
    <property type="molecule type" value="Genomic_DNA"/>
</dbReference>
<dbReference type="RefSeq" id="WP_089524754.1">
    <property type="nucleotide sequence ID" value="NZ_NMUQ01000002.1"/>
</dbReference>
<accession>A0A229NWB0</accession>
<dbReference type="InterPro" id="IPR002560">
    <property type="entry name" value="Transposase_DDE"/>
</dbReference>
<dbReference type="InterPro" id="IPR047951">
    <property type="entry name" value="Transpos_ISL3"/>
</dbReference>
<evidence type="ECO:0000313" key="4">
    <source>
        <dbReference type="Proteomes" id="UP000215145"/>
    </source>
</evidence>
<dbReference type="AlphaFoldDB" id="A0A229NWB0"/>